<keyword evidence="1" id="KW-0812">Transmembrane</keyword>
<reference evidence="2 3" key="1">
    <citation type="submission" date="2016-03" db="EMBL/GenBank/DDBJ databases">
        <title>Acetic acid bacteria sequencing.</title>
        <authorList>
            <person name="Brandt J."/>
            <person name="Jakob F."/>
            <person name="Vogel R.F."/>
        </authorList>
    </citation>
    <scope>NUCLEOTIDE SEQUENCE [LARGE SCALE GENOMIC DNA]</scope>
    <source>
        <strain evidence="2 3">TMW2.1084</strain>
    </source>
</reference>
<organism evidence="2 3">
    <name type="scientific">Acetobacter persici</name>
    <dbReference type="NCBI Taxonomy" id="1076596"/>
    <lineage>
        <taxon>Bacteria</taxon>
        <taxon>Pseudomonadati</taxon>
        <taxon>Pseudomonadota</taxon>
        <taxon>Alphaproteobacteria</taxon>
        <taxon>Acetobacterales</taxon>
        <taxon>Acetobacteraceae</taxon>
        <taxon>Acetobacter</taxon>
    </lineage>
</organism>
<evidence type="ECO:0000313" key="3">
    <source>
        <dbReference type="Proteomes" id="UP000189055"/>
    </source>
</evidence>
<proteinExistence type="predicted"/>
<feature type="transmembrane region" description="Helical" evidence="1">
    <location>
        <begin position="158"/>
        <end position="179"/>
    </location>
</feature>
<accession>A0A1U9LG61</accession>
<dbReference type="RefSeq" id="WP_077931223.1">
    <property type="nucleotide sequence ID" value="NZ_CP014687.1"/>
</dbReference>
<dbReference type="EMBL" id="CP014687">
    <property type="protein sequence ID" value="AQT05444.1"/>
    <property type="molecule type" value="Genomic_DNA"/>
</dbReference>
<name>A0A1U9LG61_9PROT</name>
<evidence type="ECO:0000256" key="1">
    <source>
        <dbReference type="SAM" id="Phobius"/>
    </source>
</evidence>
<feature type="transmembrane region" description="Helical" evidence="1">
    <location>
        <begin position="36"/>
        <end position="60"/>
    </location>
</feature>
<dbReference type="AlphaFoldDB" id="A0A1U9LG61"/>
<protein>
    <submittedName>
        <fullName evidence="2">Uncharacterized protein</fullName>
    </submittedName>
</protein>
<feature type="transmembrane region" description="Helical" evidence="1">
    <location>
        <begin position="115"/>
        <end position="137"/>
    </location>
</feature>
<feature type="transmembrane region" description="Helical" evidence="1">
    <location>
        <begin position="72"/>
        <end position="95"/>
    </location>
</feature>
<keyword evidence="1" id="KW-1133">Transmembrane helix</keyword>
<dbReference type="KEGG" id="aper:A0U91_11890"/>
<keyword evidence="1" id="KW-0472">Membrane</keyword>
<evidence type="ECO:0000313" key="2">
    <source>
        <dbReference type="EMBL" id="AQT05444.1"/>
    </source>
</evidence>
<gene>
    <name evidence="2" type="ORF">A0U91_11890</name>
</gene>
<sequence>MALFRNGEACIFSLSPKLKKNQKPYSFLLSKNQGKIFTVSVPAFALIALINFLGLTFYSLSEILTKKAPNELILVVSVSVALFTFFSYYFLFLWIRTSASICHAPQTLENFRVDRWISLSLYSGSLSALLTPLFALARMKELSFFHTDEDIPIKILKLALILMVSLMVYYCGYMIKSIWSEDKV</sequence>
<dbReference type="Proteomes" id="UP000189055">
    <property type="component" value="Chromosome"/>
</dbReference>